<proteinExistence type="predicted"/>
<dbReference type="SUPFAM" id="SSF47413">
    <property type="entry name" value="lambda repressor-like DNA-binding domains"/>
    <property type="match status" value="1"/>
</dbReference>
<name>A0A8S5LFG3_9CAUD</name>
<dbReference type="CDD" id="cd00093">
    <property type="entry name" value="HTH_XRE"/>
    <property type="match status" value="1"/>
</dbReference>
<evidence type="ECO:0000313" key="2">
    <source>
        <dbReference type="EMBL" id="DAD68663.1"/>
    </source>
</evidence>
<sequence length="71" mass="7734">MNVNKLKGKIVENGLNVSQLASSIGIDKTTLYRKLTSNGDTLTISEAEKIARTLNLSMEDVNAIFFADFVA</sequence>
<reference evidence="2" key="1">
    <citation type="journal article" date="2021" name="Proc. Natl. Acad. Sci. U.S.A.">
        <title>A Catalog of Tens of Thousands of Viruses from Human Metagenomes Reveals Hidden Associations with Chronic Diseases.</title>
        <authorList>
            <person name="Tisza M.J."/>
            <person name="Buck C.B."/>
        </authorList>
    </citation>
    <scope>NUCLEOTIDE SEQUENCE</scope>
    <source>
        <strain evidence="2">CtlXU33</strain>
    </source>
</reference>
<dbReference type="InterPro" id="IPR010982">
    <property type="entry name" value="Lambda_DNA-bd_dom_sf"/>
</dbReference>
<keyword evidence="2" id="KW-0238">DNA-binding</keyword>
<dbReference type="GO" id="GO:0003677">
    <property type="term" value="F:DNA binding"/>
    <property type="evidence" value="ECO:0007669"/>
    <property type="project" value="UniProtKB-KW"/>
</dbReference>
<evidence type="ECO:0000259" key="1">
    <source>
        <dbReference type="PROSITE" id="PS50943"/>
    </source>
</evidence>
<dbReference type="InterPro" id="IPR001387">
    <property type="entry name" value="Cro/C1-type_HTH"/>
</dbReference>
<dbReference type="EMBL" id="BK014706">
    <property type="protein sequence ID" value="DAD68663.1"/>
    <property type="molecule type" value="Genomic_DNA"/>
</dbReference>
<dbReference type="Gene3D" id="1.10.10.60">
    <property type="entry name" value="Homeodomain-like"/>
    <property type="match status" value="1"/>
</dbReference>
<dbReference type="PROSITE" id="PS50943">
    <property type="entry name" value="HTH_CROC1"/>
    <property type="match status" value="1"/>
</dbReference>
<dbReference type="Pfam" id="PF13443">
    <property type="entry name" value="HTH_26"/>
    <property type="match status" value="1"/>
</dbReference>
<protein>
    <submittedName>
        <fullName evidence="2">Cro/C1-type HTH DNA-binding domain protein</fullName>
    </submittedName>
</protein>
<accession>A0A8S5LFG3</accession>
<organism evidence="2">
    <name type="scientific">Siphoviridae sp. ctlXU33</name>
    <dbReference type="NCBI Taxonomy" id="2823598"/>
    <lineage>
        <taxon>Viruses</taxon>
        <taxon>Duplodnaviria</taxon>
        <taxon>Heunggongvirae</taxon>
        <taxon>Uroviricota</taxon>
        <taxon>Caudoviricetes</taxon>
    </lineage>
</organism>
<feature type="domain" description="HTH cro/C1-type" evidence="1">
    <location>
        <begin position="6"/>
        <end position="61"/>
    </location>
</feature>